<accession>A0AA36IF79</accession>
<keyword evidence="4" id="KW-1185">Reference proteome</keyword>
<dbReference type="EMBL" id="CAUJNA010001259">
    <property type="protein sequence ID" value="CAJ1385646.1"/>
    <property type="molecule type" value="Genomic_DNA"/>
</dbReference>
<keyword evidence="2" id="KW-1133">Transmembrane helix</keyword>
<proteinExistence type="predicted"/>
<protein>
    <submittedName>
        <fullName evidence="3">Uncharacterized protein</fullName>
    </submittedName>
</protein>
<evidence type="ECO:0000256" key="2">
    <source>
        <dbReference type="SAM" id="Phobius"/>
    </source>
</evidence>
<gene>
    <name evidence="3" type="ORF">EVOR1521_LOCUS12204</name>
</gene>
<organism evidence="3 4">
    <name type="scientific">Effrenium voratum</name>
    <dbReference type="NCBI Taxonomy" id="2562239"/>
    <lineage>
        <taxon>Eukaryota</taxon>
        <taxon>Sar</taxon>
        <taxon>Alveolata</taxon>
        <taxon>Dinophyceae</taxon>
        <taxon>Suessiales</taxon>
        <taxon>Symbiodiniaceae</taxon>
        <taxon>Effrenium</taxon>
    </lineage>
</organism>
<evidence type="ECO:0000313" key="3">
    <source>
        <dbReference type="EMBL" id="CAJ1385646.1"/>
    </source>
</evidence>
<keyword evidence="2" id="KW-0472">Membrane</keyword>
<feature type="region of interest" description="Disordered" evidence="1">
    <location>
        <begin position="26"/>
        <end position="60"/>
    </location>
</feature>
<dbReference type="AlphaFoldDB" id="A0AA36IF79"/>
<keyword evidence="2" id="KW-0812">Transmembrane</keyword>
<sequence>MVKGRERMNGDEDALTLPSLVSMSDLSTNEVEEKGKTWPGSFPSPSVTERKRQEKGKRRGRGCVDGKAAIIHILFLAAFTHITFLPHSSISLLSLTSEHEEEKGEEMGPVLTLSSRFLAVKHGLEGQGEETAKRKEMIER</sequence>
<evidence type="ECO:0000313" key="4">
    <source>
        <dbReference type="Proteomes" id="UP001178507"/>
    </source>
</evidence>
<dbReference type="Proteomes" id="UP001178507">
    <property type="component" value="Unassembled WGS sequence"/>
</dbReference>
<reference evidence="3" key="1">
    <citation type="submission" date="2023-08" db="EMBL/GenBank/DDBJ databases">
        <authorList>
            <person name="Chen Y."/>
            <person name="Shah S."/>
            <person name="Dougan E. K."/>
            <person name="Thang M."/>
            <person name="Chan C."/>
        </authorList>
    </citation>
    <scope>NUCLEOTIDE SEQUENCE</scope>
</reference>
<feature type="transmembrane region" description="Helical" evidence="2">
    <location>
        <begin position="68"/>
        <end position="87"/>
    </location>
</feature>
<name>A0AA36IF79_9DINO</name>
<evidence type="ECO:0000256" key="1">
    <source>
        <dbReference type="SAM" id="MobiDB-lite"/>
    </source>
</evidence>
<comment type="caution">
    <text evidence="3">The sequence shown here is derived from an EMBL/GenBank/DDBJ whole genome shotgun (WGS) entry which is preliminary data.</text>
</comment>